<accession>A0A7S3Y8A1</accession>
<dbReference type="Gene3D" id="3.40.50.300">
    <property type="entry name" value="P-loop containing nucleotide triphosphate hydrolases"/>
    <property type="match status" value="1"/>
</dbReference>
<dbReference type="Gene3D" id="1.10.150.300">
    <property type="entry name" value="TGS-like domain"/>
    <property type="match status" value="1"/>
</dbReference>
<dbReference type="AlphaFoldDB" id="A0A7S3Y8A1"/>
<organism evidence="2">
    <name type="scientific">Heterosigma akashiwo</name>
    <name type="common">Chromophytic alga</name>
    <name type="synonym">Heterosigma carterae</name>
    <dbReference type="NCBI Taxonomy" id="2829"/>
    <lineage>
        <taxon>Eukaryota</taxon>
        <taxon>Sar</taxon>
        <taxon>Stramenopiles</taxon>
        <taxon>Ochrophyta</taxon>
        <taxon>Raphidophyceae</taxon>
        <taxon>Chattonellales</taxon>
        <taxon>Chattonellaceae</taxon>
        <taxon>Heterosigma</taxon>
    </lineage>
</organism>
<protein>
    <submittedName>
        <fullName evidence="2">Uncharacterized protein</fullName>
    </submittedName>
</protein>
<sequence>MVDCPSNGTMEEPVPRGILTGMRKAGFHIHVINAFKNEPNIEEQIEWLQDITSTLEYLTIKDRYRYQNTKTFFRAMGPARARAELRALPKVEAALGANAARRGGPLDYRAVLDLEEQKAVQPVGLIGTKDILYVLNVNDAAAGGEQVEGWRQRVTAKTGAAPHSIYAIPLKSELELHQMSPTQQEEMRREYDLFSDDLIRLCAEIRTRQPKNDVRRYVPFFLRKVITEAEAKKNAPKKKKQSRAMKYYSQQFNN</sequence>
<name>A0A7S3Y8A1_HETAK</name>
<evidence type="ECO:0000256" key="1">
    <source>
        <dbReference type="SAM" id="MobiDB-lite"/>
    </source>
</evidence>
<reference evidence="2" key="1">
    <citation type="submission" date="2021-01" db="EMBL/GenBank/DDBJ databases">
        <authorList>
            <person name="Corre E."/>
            <person name="Pelletier E."/>
            <person name="Niang G."/>
            <person name="Scheremetjew M."/>
            <person name="Finn R."/>
            <person name="Kale V."/>
            <person name="Holt S."/>
            <person name="Cochrane G."/>
            <person name="Meng A."/>
            <person name="Brown T."/>
            <person name="Cohen L."/>
        </authorList>
    </citation>
    <scope>NUCLEOTIDE SEQUENCE</scope>
    <source>
        <strain evidence="2">CCMP3107</strain>
    </source>
</reference>
<dbReference type="InterPro" id="IPR023192">
    <property type="entry name" value="TGS-like_dom_sf"/>
</dbReference>
<dbReference type="InterPro" id="IPR027417">
    <property type="entry name" value="P-loop_NTPase"/>
</dbReference>
<feature type="region of interest" description="Disordered" evidence="1">
    <location>
        <begin position="232"/>
        <end position="254"/>
    </location>
</feature>
<gene>
    <name evidence="2" type="ORF">HAKA00212_LOCUS22282</name>
</gene>
<dbReference type="EMBL" id="HBIU01050239">
    <property type="protein sequence ID" value="CAE0643755.1"/>
    <property type="molecule type" value="Transcribed_RNA"/>
</dbReference>
<proteinExistence type="predicted"/>
<evidence type="ECO:0000313" key="2">
    <source>
        <dbReference type="EMBL" id="CAE0643755.1"/>
    </source>
</evidence>
<feature type="compositionally biased region" description="Basic residues" evidence="1">
    <location>
        <begin position="234"/>
        <end position="243"/>
    </location>
</feature>